<dbReference type="InterPro" id="IPR016286">
    <property type="entry name" value="FUC_metazoa-typ"/>
</dbReference>
<dbReference type="InterPro" id="IPR017853">
    <property type="entry name" value="GH"/>
</dbReference>
<protein>
    <recommendedName>
        <fullName evidence="3">alpha-L-fucosidase</fullName>
        <ecNumber evidence="3">3.2.1.51</ecNumber>
    </recommendedName>
</protein>
<dbReference type="Gene3D" id="3.20.20.80">
    <property type="entry name" value="Glycosidases"/>
    <property type="match status" value="1"/>
</dbReference>
<organism evidence="10 11">
    <name type="scientific">Orchesella dallaii</name>
    <dbReference type="NCBI Taxonomy" id="48710"/>
    <lineage>
        <taxon>Eukaryota</taxon>
        <taxon>Metazoa</taxon>
        <taxon>Ecdysozoa</taxon>
        <taxon>Arthropoda</taxon>
        <taxon>Hexapoda</taxon>
        <taxon>Collembola</taxon>
        <taxon>Entomobryomorpha</taxon>
        <taxon>Entomobryoidea</taxon>
        <taxon>Orchesellidae</taxon>
        <taxon>Orchesellinae</taxon>
        <taxon>Orchesella</taxon>
    </lineage>
</organism>
<evidence type="ECO:0000313" key="10">
    <source>
        <dbReference type="EMBL" id="CAL8103065.1"/>
    </source>
</evidence>
<keyword evidence="5 7" id="KW-0378">Hydrolase</keyword>
<comment type="function">
    <text evidence="1">Alpha-L-fucosidase is responsible for hydrolyzing the alpha-1,6-linked fucose joined to the reducing-end N-acetylglucosamine of the carbohydrate moieties of glycoproteins.</text>
</comment>
<evidence type="ECO:0000256" key="4">
    <source>
        <dbReference type="ARBA" id="ARBA00022729"/>
    </source>
</evidence>
<evidence type="ECO:0000256" key="7">
    <source>
        <dbReference type="PIRNR" id="PIRNR001092"/>
    </source>
</evidence>
<comment type="caution">
    <text evidence="10">The sequence shown here is derived from an EMBL/GenBank/DDBJ whole genome shotgun (WGS) entry which is preliminary data.</text>
</comment>
<dbReference type="InterPro" id="IPR031919">
    <property type="entry name" value="Fucosidase_C"/>
</dbReference>
<feature type="domain" description="Alpha-L-fucosidase C-terminal" evidence="9">
    <location>
        <begin position="380"/>
        <end position="466"/>
    </location>
</feature>
<name>A0ABP1QNM5_9HEXA</name>
<dbReference type="SUPFAM" id="SSF51445">
    <property type="entry name" value="(Trans)glycosidases"/>
    <property type="match status" value="1"/>
</dbReference>
<evidence type="ECO:0000259" key="8">
    <source>
        <dbReference type="Pfam" id="PF01120"/>
    </source>
</evidence>
<accession>A0ABP1QNM5</accession>
<evidence type="ECO:0000256" key="6">
    <source>
        <dbReference type="ARBA" id="ARBA00023295"/>
    </source>
</evidence>
<gene>
    <name evidence="10" type="ORF">ODALV1_LOCUS11339</name>
</gene>
<dbReference type="InterPro" id="IPR000933">
    <property type="entry name" value="Glyco_hydro_29"/>
</dbReference>
<evidence type="ECO:0000313" key="11">
    <source>
        <dbReference type="Proteomes" id="UP001642540"/>
    </source>
</evidence>
<sequence length="475" mass="54363">MQTNQLKGFILRTIVLLLSVANFSYSGHISANHTTPKVYDPTWPSLDSRPLPTWYDQDKIGIFIHWGVFSVPSYINEWFWWSWKSDGSQAHDDYVKQNFKPGFTYPEFAPMFTAEFFDPDHWAQLFSKSGARYVVLTSKHHEGYALWPSSFGFNWNSLAVGPHRDLVGDLATAVRKTDVRFGLYYSLLEWFHPMYVNDMANNWTTTEFPELKSIPTLKELVNKYRPDVIWSDGEWEAPDTYWGSEEFLAWLYNDSPVKDTVVTNDRWGSETRGQHGGYYNFDDRYNPGVLIPHKWENAFTIDKRAWTYRREARLEDFMTPEELIANIVVTVSCGGNALINVGPTKEGTIPIILEERLTQMGDWLEVNGEAIYNSVPWNYQNDSITEGVWYTANQATTKLYAISTKWPGKELILGSVEGLTAGTSITMLGSSGELEWELNGSPARGIKISVPRPDENASKWAWTFVINLDSKGTQV</sequence>
<feature type="chain" id="PRO_5045016790" description="alpha-L-fucosidase" evidence="7">
    <location>
        <begin position="27"/>
        <end position="475"/>
    </location>
</feature>
<dbReference type="PIRSF" id="PIRSF001092">
    <property type="entry name" value="Alpha-L-fucosidase"/>
    <property type="match status" value="1"/>
</dbReference>
<evidence type="ECO:0000256" key="1">
    <source>
        <dbReference type="ARBA" id="ARBA00004071"/>
    </source>
</evidence>
<dbReference type="Pfam" id="PF01120">
    <property type="entry name" value="Alpha_L_fucos"/>
    <property type="match status" value="1"/>
</dbReference>
<comment type="similarity">
    <text evidence="2 7">Belongs to the glycosyl hydrolase 29 family.</text>
</comment>
<dbReference type="InterPro" id="IPR057739">
    <property type="entry name" value="Glyco_hydro_29_N"/>
</dbReference>
<dbReference type="EMBL" id="CAXLJM020000034">
    <property type="protein sequence ID" value="CAL8103065.1"/>
    <property type="molecule type" value="Genomic_DNA"/>
</dbReference>
<dbReference type="Proteomes" id="UP001642540">
    <property type="component" value="Unassembled WGS sequence"/>
</dbReference>
<evidence type="ECO:0000256" key="5">
    <source>
        <dbReference type="ARBA" id="ARBA00022801"/>
    </source>
</evidence>
<reference evidence="10 11" key="1">
    <citation type="submission" date="2024-08" db="EMBL/GenBank/DDBJ databases">
        <authorList>
            <person name="Cucini C."/>
            <person name="Frati F."/>
        </authorList>
    </citation>
    <scope>NUCLEOTIDE SEQUENCE [LARGE SCALE GENOMIC DNA]</scope>
</reference>
<proteinExistence type="inferred from homology"/>
<dbReference type="EC" id="3.2.1.51" evidence="3"/>
<dbReference type="InterPro" id="IPR013780">
    <property type="entry name" value="Glyco_hydro_b"/>
</dbReference>
<keyword evidence="4 7" id="KW-0732">Signal</keyword>
<dbReference type="SMART" id="SM00812">
    <property type="entry name" value="Alpha_L_fucos"/>
    <property type="match status" value="1"/>
</dbReference>
<dbReference type="PRINTS" id="PR00741">
    <property type="entry name" value="GLHYDRLASE29"/>
</dbReference>
<keyword evidence="11" id="KW-1185">Reference proteome</keyword>
<feature type="domain" description="Glycoside hydrolase family 29 N-terminal" evidence="8">
    <location>
        <begin position="31"/>
        <end position="369"/>
    </location>
</feature>
<keyword evidence="6 7" id="KW-0326">Glycosidase</keyword>
<evidence type="ECO:0000259" key="9">
    <source>
        <dbReference type="Pfam" id="PF16757"/>
    </source>
</evidence>
<dbReference type="Pfam" id="PF16757">
    <property type="entry name" value="Fucosidase_C"/>
    <property type="match status" value="1"/>
</dbReference>
<evidence type="ECO:0000256" key="3">
    <source>
        <dbReference type="ARBA" id="ARBA00012662"/>
    </source>
</evidence>
<dbReference type="PANTHER" id="PTHR10030:SF37">
    <property type="entry name" value="ALPHA-L-FUCOSIDASE-RELATED"/>
    <property type="match status" value="1"/>
</dbReference>
<evidence type="ECO:0000256" key="2">
    <source>
        <dbReference type="ARBA" id="ARBA00007951"/>
    </source>
</evidence>
<dbReference type="Gene3D" id="2.60.40.1180">
    <property type="entry name" value="Golgi alpha-mannosidase II"/>
    <property type="match status" value="1"/>
</dbReference>
<dbReference type="PANTHER" id="PTHR10030">
    <property type="entry name" value="ALPHA-L-FUCOSIDASE"/>
    <property type="match status" value="1"/>
</dbReference>
<feature type="signal peptide" evidence="7">
    <location>
        <begin position="1"/>
        <end position="26"/>
    </location>
</feature>